<name>A0A9K3L8H3_9STRA</name>
<dbReference type="Proteomes" id="UP000693970">
    <property type="component" value="Unassembled WGS sequence"/>
</dbReference>
<proteinExistence type="predicted"/>
<accession>A0A9K3L8H3</accession>
<organism evidence="1 2">
    <name type="scientific">Nitzschia inconspicua</name>
    <dbReference type="NCBI Taxonomy" id="303405"/>
    <lineage>
        <taxon>Eukaryota</taxon>
        <taxon>Sar</taxon>
        <taxon>Stramenopiles</taxon>
        <taxon>Ochrophyta</taxon>
        <taxon>Bacillariophyta</taxon>
        <taxon>Bacillariophyceae</taxon>
        <taxon>Bacillariophycidae</taxon>
        <taxon>Bacillariales</taxon>
        <taxon>Bacillariaceae</taxon>
        <taxon>Nitzschia</taxon>
    </lineage>
</organism>
<evidence type="ECO:0000313" key="1">
    <source>
        <dbReference type="EMBL" id="KAG7357694.1"/>
    </source>
</evidence>
<protein>
    <submittedName>
        <fullName evidence="1">Uncharacterized protein</fullName>
    </submittedName>
</protein>
<gene>
    <name evidence="1" type="ORF">IV203_002382</name>
</gene>
<keyword evidence="2" id="KW-1185">Reference proteome</keyword>
<reference evidence="1" key="2">
    <citation type="submission" date="2021-04" db="EMBL/GenBank/DDBJ databases">
        <authorList>
            <person name="Podell S."/>
        </authorList>
    </citation>
    <scope>NUCLEOTIDE SEQUENCE</scope>
    <source>
        <strain evidence="1">Hildebrandi</strain>
    </source>
</reference>
<dbReference type="EMBL" id="JAGRRH010000015">
    <property type="protein sequence ID" value="KAG7357694.1"/>
    <property type="molecule type" value="Genomic_DNA"/>
</dbReference>
<sequence>MNQDTEETLLLLLQEQFMEQDHGGLMLQALSSLDVVTLLRKQVVDDPVGIDGSMLSCSNGMFKSPSSWGRNDDSFSQSDNIPFDIRCDELLVGNKA</sequence>
<evidence type="ECO:0000313" key="2">
    <source>
        <dbReference type="Proteomes" id="UP000693970"/>
    </source>
</evidence>
<comment type="caution">
    <text evidence="1">The sequence shown here is derived from an EMBL/GenBank/DDBJ whole genome shotgun (WGS) entry which is preliminary data.</text>
</comment>
<reference evidence="1" key="1">
    <citation type="journal article" date="2021" name="Sci. Rep.">
        <title>Diploid genomic architecture of Nitzschia inconspicua, an elite biomass production diatom.</title>
        <authorList>
            <person name="Oliver A."/>
            <person name="Podell S."/>
            <person name="Pinowska A."/>
            <person name="Traller J.C."/>
            <person name="Smith S.R."/>
            <person name="McClure R."/>
            <person name="Beliaev A."/>
            <person name="Bohutskyi P."/>
            <person name="Hill E.A."/>
            <person name="Rabines A."/>
            <person name="Zheng H."/>
            <person name="Allen L.Z."/>
            <person name="Kuo A."/>
            <person name="Grigoriev I.V."/>
            <person name="Allen A.E."/>
            <person name="Hazlebeck D."/>
            <person name="Allen E.E."/>
        </authorList>
    </citation>
    <scope>NUCLEOTIDE SEQUENCE</scope>
    <source>
        <strain evidence="1">Hildebrandi</strain>
    </source>
</reference>
<dbReference type="AlphaFoldDB" id="A0A9K3L8H3"/>